<evidence type="ECO:0000256" key="1">
    <source>
        <dbReference type="SAM" id="MobiDB-lite"/>
    </source>
</evidence>
<protein>
    <submittedName>
        <fullName evidence="2">Uncharacterized protein</fullName>
    </submittedName>
</protein>
<evidence type="ECO:0000313" key="3">
    <source>
        <dbReference type="Proteomes" id="UP001140453"/>
    </source>
</evidence>
<dbReference type="OrthoDB" id="3647246at2759"/>
<accession>A0A9W8YRX8</accession>
<gene>
    <name evidence="2" type="ORF">N0V93_007482</name>
</gene>
<reference evidence="2" key="1">
    <citation type="submission" date="2022-10" db="EMBL/GenBank/DDBJ databases">
        <title>Tapping the CABI collections for fungal endophytes: first genome assemblies for Collariella, Neodidymelliopsis, Ascochyta clinopodiicola, Didymella pomorum, Didymosphaeria variabile, Neocosmospora piperis and Neocucurbitaria cava.</title>
        <authorList>
            <person name="Hill R."/>
        </authorList>
    </citation>
    <scope>NUCLEOTIDE SEQUENCE</scope>
    <source>
        <strain evidence="2">IMI 355082</strain>
    </source>
</reference>
<dbReference type="EMBL" id="JAPEVB010000004">
    <property type="protein sequence ID" value="KAJ4390009.1"/>
    <property type="molecule type" value="Genomic_DNA"/>
</dbReference>
<sequence length="481" mass="54445">MDLLEDFDFDFDPEEVMRRADGMSIIGSASASAVGPDNIGSPAEKRLNEVLHYPEGELAHHLSREERYVDSFEGMDDAALEEAMQHIPESFGYQMPPTERLLSPAPCVHSTSPYGITQNAQRTEHRALYCEYDTDLSNDVGDLLPSEALRYAKRCSDFEATNNEHYMEWMDDAAFEEAINREKDLRSPQLPEYLSMSSQHDTVSQRDARGAGRYASHQDSTPETMKEHRTQLTDDVSHACEPAKKPDEDLLQVEALSEALQYAYANNLTTDYLLTSSSITHLFGPLAQSTIPMTNNDGFTDHSHLSDAKLPNPVVSDQSKALTMTPFASGLIDEARQFQSEEAIQSLAEEVCNFDKFKTMRLELPILRTDNEWDLSVFQDLYLGRSESLLRSIKKHRLPLHPQNLEDGEGMELSSKDRAKIEGIMKRTEEEKVSVTKESLTYLVSQLQHDYPLEDRVQYMAGEIKYEKASISQRTLCTTSF</sequence>
<proteinExistence type="predicted"/>
<dbReference type="AlphaFoldDB" id="A0A9W8YRX8"/>
<name>A0A9W8YRX8_9PEZI</name>
<comment type="caution">
    <text evidence="2">The sequence shown here is derived from an EMBL/GenBank/DDBJ whole genome shotgun (WGS) entry which is preliminary data.</text>
</comment>
<evidence type="ECO:0000313" key="2">
    <source>
        <dbReference type="EMBL" id="KAJ4390009.1"/>
    </source>
</evidence>
<dbReference type="Proteomes" id="UP001140453">
    <property type="component" value="Unassembled WGS sequence"/>
</dbReference>
<organism evidence="2 3">
    <name type="scientific">Gnomoniopsis smithogilvyi</name>
    <dbReference type="NCBI Taxonomy" id="1191159"/>
    <lineage>
        <taxon>Eukaryota</taxon>
        <taxon>Fungi</taxon>
        <taxon>Dikarya</taxon>
        <taxon>Ascomycota</taxon>
        <taxon>Pezizomycotina</taxon>
        <taxon>Sordariomycetes</taxon>
        <taxon>Sordariomycetidae</taxon>
        <taxon>Diaporthales</taxon>
        <taxon>Gnomoniaceae</taxon>
        <taxon>Gnomoniopsis</taxon>
    </lineage>
</organism>
<feature type="region of interest" description="Disordered" evidence="1">
    <location>
        <begin position="195"/>
        <end position="227"/>
    </location>
</feature>
<keyword evidence="3" id="KW-1185">Reference proteome</keyword>